<feature type="transmembrane region" description="Helical" evidence="9">
    <location>
        <begin position="226"/>
        <end position="246"/>
    </location>
</feature>
<keyword evidence="7 9" id="KW-1133">Transmembrane helix</keyword>
<keyword evidence="3" id="KW-0813">Transport</keyword>
<organism evidence="12 13">
    <name type="scientific">Tenacibaculum aiptasiae</name>
    <dbReference type="NCBI Taxonomy" id="426481"/>
    <lineage>
        <taxon>Bacteria</taxon>
        <taxon>Pseudomonadati</taxon>
        <taxon>Bacteroidota</taxon>
        <taxon>Flavobacteriia</taxon>
        <taxon>Flavobacteriales</taxon>
        <taxon>Flavobacteriaceae</taxon>
        <taxon>Tenacibaculum</taxon>
    </lineage>
</organism>
<dbReference type="PROSITE" id="PS00211">
    <property type="entry name" value="ABC_TRANSPORTER_1"/>
    <property type="match status" value="1"/>
</dbReference>
<evidence type="ECO:0000256" key="9">
    <source>
        <dbReference type="SAM" id="Phobius"/>
    </source>
</evidence>
<comment type="caution">
    <text evidence="12">The sequence shown here is derived from an EMBL/GenBank/DDBJ whole genome shotgun (WGS) entry which is preliminary data.</text>
</comment>
<dbReference type="GO" id="GO:0016887">
    <property type="term" value="F:ATP hydrolysis activity"/>
    <property type="evidence" value="ECO:0007669"/>
    <property type="project" value="InterPro"/>
</dbReference>
<dbReference type="GO" id="GO:0140359">
    <property type="term" value="F:ABC-type transporter activity"/>
    <property type="evidence" value="ECO:0007669"/>
    <property type="project" value="InterPro"/>
</dbReference>
<evidence type="ECO:0000256" key="3">
    <source>
        <dbReference type="ARBA" id="ARBA00022448"/>
    </source>
</evidence>
<dbReference type="EMBL" id="WAAU01000031">
    <property type="protein sequence ID" value="KAB1153656.1"/>
    <property type="molecule type" value="Genomic_DNA"/>
</dbReference>
<dbReference type="Gene3D" id="1.20.1560.10">
    <property type="entry name" value="ABC transporter type 1, transmembrane domain"/>
    <property type="match status" value="1"/>
</dbReference>
<reference evidence="12 13" key="1">
    <citation type="submission" date="2019-09" db="EMBL/GenBank/DDBJ databases">
        <authorList>
            <person name="Cao W.R."/>
        </authorList>
    </citation>
    <scope>NUCLEOTIDE SEQUENCE [LARGE SCALE GENOMIC DNA]</scope>
    <source>
        <strain evidence="13">a4</strain>
    </source>
</reference>
<dbReference type="RefSeq" id="WP_150901195.1">
    <property type="nucleotide sequence ID" value="NZ_WAAU01000031.1"/>
</dbReference>
<dbReference type="SUPFAM" id="SSF52540">
    <property type="entry name" value="P-loop containing nucleoside triphosphate hydrolases"/>
    <property type="match status" value="1"/>
</dbReference>
<evidence type="ECO:0000313" key="12">
    <source>
        <dbReference type="EMBL" id="KAB1153656.1"/>
    </source>
</evidence>
<feature type="transmembrane region" description="Helical" evidence="9">
    <location>
        <begin position="338"/>
        <end position="359"/>
    </location>
</feature>
<evidence type="ECO:0000256" key="8">
    <source>
        <dbReference type="ARBA" id="ARBA00023136"/>
    </source>
</evidence>
<name>A0A7J5A7W8_9FLAO</name>
<keyword evidence="13" id="KW-1185">Reference proteome</keyword>
<dbReference type="PROSITE" id="PS50929">
    <property type="entry name" value="ABC_TM1F"/>
    <property type="match status" value="1"/>
</dbReference>
<dbReference type="AlphaFoldDB" id="A0A7J5A7W8"/>
<dbReference type="InterPro" id="IPR003593">
    <property type="entry name" value="AAA+_ATPase"/>
</dbReference>
<dbReference type="GO" id="GO:0015833">
    <property type="term" value="P:peptide transport"/>
    <property type="evidence" value="ECO:0007669"/>
    <property type="project" value="InterPro"/>
</dbReference>
<evidence type="ECO:0000256" key="6">
    <source>
        <dbReference type="ARBA" id="ARBA00022840"/>
    </source>
</evidence>
<dbReference type="GO" id="GO:0005886">
    <property type="term" value="C:plasma membrane"/>
    <property type="evidence" value="ECO:0007669"/>
    <property type="project" value="UniProtKB-SubCell"/>
</dbReference>
<evidence type="ECO:0000259" key="10">
    <source>
        <dbReference type="PROSITE" id="PS50893"/>
    </source>
</evidence>
<dbReference type="PANTHER" id="PTHR24223">
    <property type="entry name" value="ATP-BINDING CASSETTE SUB-FAMILY C"/>
    <property type="match status" value="1"/>
</dbReference>
<evidence type="ECO:0000256" key="7">
    <source>
        <dbReference type="ARBA" id="ARBA00022989"/>
    </source>
</evidence>
<dbReference type="Gene3D" id="3.40.50.300">
    <property type="entry name" value="P-loop containing nucleotide triphosphate hydrolases"/>
    <property type="match status" value="1"/>
</dbReference>
<comment type="subcellular location">
    <subcellularLocation>
        <location evidence="1">Cell membrane</location>
        <topology evidence="1">Multi-pass membrane protein</topology>
    </subcellularLocation>
</comment>
<keyword evidence="6" id="KW-0067">ATP-binding</keyword>
<dbReference type="Proteomes" id="UP000467305">
    <property type="component" value="Unassembled WGS sequence"/>
</dbReference>
<keyword evidence="4 9" id="KW-0812">Transmembrane</keyword>
<feature type="transmembrane region" description="Helical" evidence="9">
    <location>
        <begin position="83"/>
        <end position="102"/>
    </location>
</feature>
<dbReference type="SMART" id="SM00382">
    <property type="entry name" value="AAA"/>
    <property type="match status" value="1"/>
</dbReference>
<feature type="transmembrane region" description="Helical" evidence="9">
    <location>
        <begin position="365"/>
        <end position="391"/>
    </location>
</feature>
<dbReference type="GO" id="GO:1904680">
    <property type="term" value="F:peptide transmembrane transporter activity"/>
    <property type="evidence" value="ECO:0007669"/>
    <property type="project" value="InterPro"/>
</dbReference>
<feature type="transmembrane region" description="Helical" evidence="9">
    <location>
        <begin position="114"/>
        <end position="139"/>
    </location>
</feature>
<evidence type="ECO:0000313" key="13">
    <source>
        <dbReference type="Proteomes" id="UP000467305"/>
    </source>
</evidence>
<comment type="similarity">
    <text evidence="2">Belongs to the ABC transporter superfamily. ABCC family. Conjugate transporter (TC 3.A.1.208) subfamily.</text>
</comment>
<feature type="transmembrane region" description="Helical" evidence="9">
    <location>
        <begin position="151"/>
        <end position="169"/>
    </location>
</feature>
<dbReference type="InterPro" id="IPR050173">
    <property type="entry name" value="ABC_transporter_C-like"/>
</dbReference>
<accession>A0A7J5A7W8</accession>
<dbReference type="InterPro" id="IPR005898">
    <property type="entry name" value="Cyc_pep_transpt_SyrD/YojI"/>
</dbReference>
<keyword evidence="8 9" id="KW-0472">Membrane</keyword>
<feature type="transmembrane region" description="Helical" evidence="9">
    <location>
        <begin position="252"/>
        <end position="274"/>
    </location>
</feature>
<dbReference type="PROSITE" id="PS50893">
    <property type="entry name" value="ABC_TRANSPORTER_2"/>
    <property type="match status" value="1"/>
</dbReference>
<gene>
    <name evidence="12" type="ORF">F7018_16455</name>
</gene>
<feature type="domain" description="ABC transmembrane type-1" evidence="11">
    <location>
        <begin position="121"/>
        <end position="392"/>
    </location>
</feature>
<dbReference type="InterPro" id="IPR003439">
    <property type="entry name" value="ABC_transporter-like_ATP-bd"/>
</dbReference>
<dbReference type="GO" id="GO:0005524">
    <property type="term" value="F:ATP binding"/>
    <property type="evidence" value="ECO:0007669"/>
    <property type="project" value="UniProtKB-KW"/>
</dbReference>
<dbReference type="InterPro" id="IPR011527">
    <property type="entry name" value="ABC1_TM_dom"/>
</dbReference>
<proteinExistence type="inferred from homology"/>
<dbReference type="Pfam" id="PF00005">
    <property type="entry name" value="ABC_tran"/>
    <property type="match status" value="1"/>
</dbReference>
<dbReference type="NCBIfam" id="TIGR01194">
    <property type="entry name" value="cyc_pep_trnsptr"/>
    <property type="match status" value="1"/>
</dbReference>
<feature type="transmembrane region" description="Helical" evidence="9">
    <location>
        <begin position="44"/>
        <end position="63"/>
    </location>
</feature>
<evidence type="ECO:0000256" key="2">
    <source>
        <dbReference type="ARBA" id="ARBA00009726"/>
    </source>
</evidence>
<evidence type="ECO:0000256" key="4">
    <source>
        <dbReference type="ARBA" id="ARBA00022692"/>
    </source>
</evidence>
<dbReference type="PANTHER" id="PTHR24223:SF456">
    <property type="entry name" value="MULTIDRUG RESISTANCE-ASSOCIATED PROTEIN LETHAL(2)03659"/>
    <property type="match status" value="1"/>
</dbReference>
<dbReference type="SUPFAM" id="SSF90123">
    <property type="entry name" value="ABC transporter transmembrane region"/>
    <property type="match status" value="1"/>
</dbReference>
<sequence length="645" mass="73886">MDNTVFAIQIFIVSLVIIGVTYTVIALAQILQKKRTKDLSFSKFTNYLLGFVAILPISIFLYYMPIAMYDENFWMVQSQNYKALNNAIIQLGIAVAAFYFLTRVTMFFPHKNKYYNILSSLLLISLIPGVANSLIVMIISQFVSGEVETKYLLTFFVLATYFYVITIRLSKRKTAYLGSIIAQEFNSLILRNVFRIPFQKYEKIQSGKIYTILNDDIGDIFYFSQVAIHIFTNVLTAVIIFIYLFSLDFLNASVLVGSMAFIFFLYSFLAAPLNNALLDARDKREGFTNLVSGLINGFKELVLHQVKRVEYNKDMEVRNSMLYTSKLKAAYIDINKTLLSEISFTVAVGVTCLVFPMIFEFDKQLITTFVIGTLFLWGPFNNMLSGIPGIINAKIAWRRIKEFLKNTDSEKMLFIENDNKVNISSSVESLEVQDICFNYKRDEDSDEITYGIGPINFEVRQGDIVFIIGGNGSGKTTFLKTLIGLYPVDSGQVLVNGERVDTKVLGEHYSVIYSDFYLFKKIYGINTNRLNQVYEWLDMFGLSDKVTIEDGAYSTIDLSKGQRKRLAILKSYLEDRPIYFFDECAADLDPDFKDFFYNELLVKMRDEGKLLIVITHDDKYFDLANKVYKMEMGKISMLKSEAVVL</sequence>
<dbReference type="InterPro" id="IPR036640">
    <property type="entry name" value="ABC1_TM_sf"/>
</dbReference>
<dbReference type="OrthoDB" id="846150at2"/>
<dbReference type="InterPro" id="IPR017871">
    <property type="entry name" value="ABC_transporter-like_CS"/>
</dbReference>
<evidence type="ECO:0000259" key="11">
    <source>
        <dbReference type="PROSITE" id="PS50929"/>
    </source>
</evidence>
<feature type="domain" description="ABC transporter" evidence="10">
    <location>
        <begin position="430"/>
        <end position="645"/>
    </location>
</feature>
<evidence type="ECO:0000256" key="5">
    <source>
        <dbReference type="ARBA" id="ARBA00022741"/>
    </source>
</evidence>
<dbReference type="InterPro" id="IPR027417">
    <property type="entry name" value="P-loop_NTPase"/>
</dbReference>
<feature type="transmembrane region" description="Helical" evidence="9">
    <location>
        <begin position="6"/>
        <end position="32"/>
    </location>
</feature>
<evidence type="ECO:0000256" key="1">
    <source>
        <dbReference type="ARBA" id="ARBA00004651"/>
    </source>
</evidence>
<keyword evidence="5" id="KW-0547">Nucleotide-binding</keyword>
<protein>
    <submittedName>
        <fullName evidence="12">Cyclic peptide export ABC transporter</fullName>
    </submittedName>
</protein>